<evidence type="ECO:0000256" key="7">
    <source>
        <dbReference type="ARBA" id="ARBA00024733"/>
    </source>
</evidence>
<comment type="function">
    <text evidence="7">TFIIA is a component of the transcription machinery of RNA polymerase II and plays an important role in transcriptional activation. TFIIA in a complex with TBP mediates transcriptional activity.</text>
</comment>
<dbReference type="Pfam" id="PF02268">
    <property type="entry name" value="TFIIA_gamma_N"/>
    <property type="match status" value="1"/>
</dbReference>
<feature type="domain" description="Transcription initiation factor IIA gamma subunit N-terminal" evidence="10">
    <location>
        <begin position="9"/>
        <end position="55"/>
    </location>
</feature>
<dbReference type="InterPro" id="IPR015872">
    <property type="entry name" value="TFIIA_gsu_N"/>
</dbReference>
<dbReference type="PIRSF" id="PIRSF009415">
    <property type="entry name" value="Hum_TFIIA_gamma"/>
    <property type="match status" value="1"/>
</dbReference>
<dbReference type="InterPro" id="IPR015871">
    <property type="entry name" value="TFIIA_gsu_C"/>
</dbReference>
<evidence type="ECO:0000259" key="10">
    <source>
        <dbReference type="Pfam" id="PF02268"/>
    </source>
</evidence>
<evidence type="ECO:0000256" key="8">
    <source>
        <dbReference type="ARBA" id="ARBA00063181"/>
    </source>
</evidence>
<dbReference type="InterPro" id="IPR009088">
    <property type="entry name" value="TFIIA_b-brl"/>
</dbReference>
<protein>
    <recommendedName>
        <fullName evidence="3 9">Transcription initiation factor IIA subunit 2</fullName>
    </recommendedName>
</protein>
<dbReference type="PANTHER" id="PTHR10966">
    <property type="entry name" value="TRANSCRIPTION INITIATION FACTOR IIA SUBUNIT 2"/>
    <property type="match status" value="1"/>
</dbReference>
<gene>
    <name evidence="13" type="ORF">PgNI_01765</name>
</gene>
<evidence type="ECO:0000256" key="2">
    <source>
        <dbReference type="ARBA" id="ARBA00007675"/>
    </source>
</evidence>
<dbReference type="FunFam" id="1.10.287.190:FF:000001">
    <property type="entry name" value="Transcription initiation factor IIA subunit 2"/>
    <property type="match status" value="1"/>
</dbReference>
<evidence type="ECO:0000256" key="5">
    <source>
        <dbReference type="ARBA" id="ARBA00023163"/>
    </source>
</evidence>
<dbReference type="InterPro" id="IPR003194">
    <property type="entry name" value="TFIIA_gsu"/>
</dbReference>
<dbReference type="GO" id="GO:0005672">
    <property type="term" value="C:transcription factor TFIIA complex"/>
    <property type="evidence" value="ECO:0007669"/>
    <property type="project" value="InterPro"/>
</dbReference>
<keyword evidence="12" id="KW-1185">Reference proteome</keyword>
<evidence type="ECO:0000256" key="3">
    <source>
        <dbReference type="ARBA" id="ARBA00019928"/>
    </source>
</evidence>
<evidence type="ECO:0000313" key="13">
    <source>
        <dbReference type="RefSeq" id="XP_030986572.1"/>
    </source>
</evidence>
<name>A0A6P8BHF2_PYRGI</name>
<comment type="subcellular location">
    <subcellularLocation>
        <location evidence="1 9">Nucleus</location>
    </subcellularLocation>
</comment>
<evidence type="ECO:0000256" key="6">
    <source>
        <dbReference type="ARBA" id="ARBA00023242"/>
    </source>
</evidence>
<accession>A0A6P8BHF2</accession>
<dbReference type="CDD" id="cd10145">
    <property type="entry name" value="TFIIA_gamma_N"/>
    <property type="match status" value="1"/>
</dbReference>
<evidence type="ECO:0000256" key="1">
    <source>
        <dbReference type="ARBA" id="ARBA00004123"/>
    </source>
</evidence>
<dbReference type="Proteomes" id="UP000515153">
    <property type="component" value="Unplaced"/>
</dbReference>
<proteinExistence type="inferred from homology"/>
<evidence type="ECO:0000259" key="11">
    <source>
        <dbReference type="Pfam" id="PF02751"/>
    </source>
</evidence>
<dbReference type="Gene3D" id="1.10.287.190">
    <property type="entry name" value="Transcription factor IIA gamma subunit, alpha-helical domain"/>
    <property type="match status" value="1"/>
</dbReference>
<reference evidence="13" key="3">
    <citation type="submission" date="2025-08" db="UniProtKB">
        <authorList>
            <consortium name="RefSeq"/>
        </authorList>
    </citation>
    <scope>IDENTIFICATION</scope>
    <source>
        <strain evidence="13">NI907</strain>
    </source>
</reference>
<dbReference type="InterPro" id="IPR009083">
    <property type="entry name" value="TFIIA_a-hlx"/>
</dbReference>
<keyword evidence="6 9" id="KW-0539">Nucleus</keyword>
<dbReference type="AlphaFoldDB" id="A0A6P8BHF2"/>
<reference evidence="13" key="1">
    <citation type="journal article" date="2019" name="Mol. Biol. Evol.">
        <title>Blast fungal genomes show frequent chromosomal changes, gene gains and losses, and effector gene turnover.</title>
        <authorList>
            <person name="Gomez Luciano L.B."/>
            <person name="Jason Tsai I."/>
            <person name="Chuma I."/>
            <person name="Tosa Y."/>
            <person name="Chen Y.H."/>
            <person name="Li J.Y."/>
            <person name="Li M.Y."/>
            <person name="Jade Lu M.Y."/>
            <person name="Nakayashiki H."/>
            <person name="Li W.H."/>
        </authorList>
    </citation>
    <scope>NUCLEOTIDE SEQUENCE</scope>
    <source>
        <strain evidence="13">NI907</strain>
    </source>
</reference>
<evidence type="ECO:0000256" key="9">
    <source>
        <dbReference type="PIRNR" id="PIRNR009415"/>
    </source>
</evidence>
<evidence type="ECO:0000256" key="4">
    <source>
        <dbReference type="ARBA" id="ARBA00023015"/>
    </source>
</evidence>
<comment type="subunit">
    <text evidence="8">TFIIA is a heterodimer composed of the large TOA1 and the small TOA2 subunits.</text>
</comment>
<dbReference type="Gene3D" id="2.30.18.10">
    <property type="entry name" value="Transcription factor IIA (TFIIA), beta-barrel domain"/>
    <property type="match status" value="1"/>
</dbReference>
<evidence type="ECO:0000313" key="12">
    <source>
        <dbReference type="Proteomes" id="UP000515153"/>
    </source>
</evidence>
<dbReference type="RefSeq" id="XP_030986572.1">
    <property type="nucleotide sequence ID" value="XM_031121837.1"/>
</dbReference>
<dbReference type="CDD" id="cd10014">
    <property type="entry name" value="TFIIA_gamma_C"/>
    <property type="match status" value="1"/>
</dbReference>
<feature type="domain" description="Transcription initiation factor IIA gamma subunit C-terminal" evidence="11">
    <location>
        <begin position="66"/>
        <end position="109"/>
    </location>
</feature>
<keyword evidence="5 9" id="KW-0804">Transcription</keyword>
<dbReference type="GO" id="GO:0006367">
    <property type="term" value="P:transcription initiation at RNA polymerase II promoter"/>
    <property type="evidence" value="ECO:0007669"/>
    <property type="project" value="InterPro"/>
</dbReference>
<keyword evidence="4 9" id="KW-0805">Transcription regulation</keyword>
<dbReference type="Pfam" id="PF02751">
    <property type="entry name" value="TFIIA_gamma_C"/>
    <property type="match status" value="1"/>
</dbReference>
<dbReference type="KEGG" id="pgri:PgNI_01765"/>
<dbReference type="SUPFAM" id="SSF50784">
    <property type="entry name" value="Transcription factor IIA (TFIIA), beta-barrel domain"/>
    <property type="match status" value="1"/>
</dbReference>
<dbReference type="FunFam" id="2.30.18.10:FF:000003">
    <property type="entry name" value="Transcription initiation factor IIA subunit 2"/>
    <property type="match status" value="1"/>
</dbReference>
<sequence length="116" mass="13263">MATKKEETFYELYRRTSLGICLTDALDDLITNDRINPQLAMRILANFDRVVAETLQEKVKARLQFKGALDNYRFCDDVWTFVIKNINFKLDGGNQTIQADKVKIVSCNAKRPGTDA</sequence>
<dbReference type="GeneID" id="41956749"/>
<reference evidence="13" key="2">
    <citation type="submission" date="2019-10" db="EMBL/GenBank/DDBJ databases">
        <authorList>
            <consortium name="NCBI Genome Project"/>
        </authorList>
    </citation>
    <scope>NUCLEOTIDE SEQUENCE</scope>
    <source>
        <strain evidence="13">NI907</strain>
    </source>
</reference>
<dbReference type="SUPFAM" id="SSF47396">
    <property type="entry name" value="Transcription factor IIA (TFIIA), alpha-helical domain"/>
    <property type="match status" value="1"/>
</dbReference>
<organism evidence="12 13">
    <name type="scientific">Pyricularia grisea</name>
    <name type="common">Crabgrass-specific blast fungus</name>
    <name type="synonym">Magnaporthe grisea</name>
    <dbReference type="NCBI Taxonomy" id="148305"/>
    <lineage>
        <taxon>Eukaryota</taxon>
        <taxon>Fungi</taxon>
        <taxon>Dikarya</taxon>
        <taxon>Ascomycota</taxon>
        <taxon>Pezizomycotina</taxon>
        <taxon>Sordariomycetes</taxon>
        <taxon>Sordariomycetidae</taxon>
        <taxon>Magnaporthales</taxon>
        <taxon>Pyriculariaceae</taxon>
        <taxon>Pyricularia</taxon>
    </lineage>
</organism>
<comment type="similarity">
    <text evidence="2 9">Belongs to the TFIIA subunit 2 family.</text>
</comment>